<proteinExistence type="predicted"/>
<feature type="compositionally biased region" description="Basic and acidic residues" evidence="1">
    <location>
        <begin position="79"/>
        <end position="97"/>
    </location>
</feature>
<sequence length="113" mass="13032">KKTVVLTSDPLALIAEKIKVSKRKEKVVSLDSKGSDEYNFSELKKITALLAKAFNRKKFYSKSTNNNLRTSSASNLANKKQEFVKSDDKKEDKKNHYDQLLTDHNPFEIQYDF</sequence>
<evidence type="ECO:0000256" key="1">
    <source>
        <dbReference type="SAM" id="MobiDB-lite"/>
    </source>
</evidence>
<gene>
    <name evidence="2" type="ORF">Tci_856849</name>
</gene>
<name>A0A699RCD5_TANCI</name>
<reference evidence="2" key="1">
    <citation type="journal article" date="2019" name="Sci. Rep.">
        <title>Draft genome of Tanacetum cinerariifolium, the natural source of mosquito coil.</title>
        <authorList>
            <person name="Yamashiro T."/>
            <person name="Shiraishi A."/>
            <person name="Satake H."/>
            <person name="Nakayama K."/>
        </authorList>
    </citation>
    <scope>NUCLEOTIDE SEQUENCE</scope>
</reference>
<feature type="region of interest" description="Disordered" evidence="1">
    <location>
        <begin position="70"/>
        <end position="99"/>
    </location>
</feature>
<feature type="non-terminal residue" evidence="2">
    <location>
        <position position="1"/>
    </location>
</feature>
<organism evidence="2">
    <name type="scientific">Tanacetum cinerariifolium</name>
    <name type="common">Dalmatian daisy</name>
    <name type="synonym">Chrysanthemum cinerariifolium</name>
    <dbReference type="NCBI Taxonomy" id="118510"/>
    <lineage>
        <taxon>Eukaryota</taxon>
        <taxon>Viridiplantae</taxon>
        <taxon>Streptophyta</taxon>
        <taxon>Embryophyta</taxon>
        <taxon>Tracheophyta</taxon>
        <taxon>Spermatophyta</taxon>
        <taxon>Magnoliopsida</taxon>
        <taxon>eudicotyledons</taxon>
        <taxon>Gunneridae</taxon>
        <taxon>Pentapetalae</taxon>
        <taxon>asterids</taxon>
        <taxon>campanulids</taxon>
        <taxon>Asterales</taxon>
        <taxon>Asteraceae</taxon>
        <taxon>Asteroideae</taxon>
        <taxon>Anthemideae</taxon>
        <taxon>Anthemidinae</taxon>
        <taxon>Tanacetum</taxon>
    </lineage>
</organism>
<accession>A0A699RCD5</accession>
<evidence type="ECO:0000313" key="2">
    <source>
        <dbReference type="EMBL" id="GFC84879.1"/>
    </source>
</evidence>
<dbReference type="AlphaFoldDB" id="A0A699RCD5"/>
<protein>
    <submittedName>
        <fullName evidence="2">Uncharacterized protein</fullName>
    </submittedName>
</protein>
<dbReference type="EMBL" id="BKCJ011096956">
    <property type="protein sequence ID" value="GFC84879.1"/>
    <property type="molecule type" value="Genomic_DNA"/>
</dbReference>
<comment type="caution">
    <text evidence="2">The sequence shown here is derived from an EMBL/GenBank/DDBJ whole genome shotgun (WGS) entry which is preliminary data.</text>
</comment>